<feature type="domain" description="Xylose isomerase-like TIM barrel" evidence="1">
    <location>
        <begin position="21"/>
        <end position="245"/>
    </location>
</feature>
<keyword evidence="3" id="KW-1185">Reference proteome</keyword>
<name>A0A5D9C3J3_9SPHN</name>
<dbReference type="AlphaFoldDB" id="A0A5D9C3J3"/>
<dbReference type="InterPro" id="IPR013022">
    <property type="entry name" value="Xyl_isomerase-like_TIM-brl"/>
</dbReference>
<reference evidence="2 3" key="1">
    <citation type="submission" date="2019-08" db="EMBL/GenBank/DDBJ databases">
        <authorList>
            <person name="Wang G."/>
            <person name="Xu Z."/>
        </authorList>
    </citation>
    <scope>NUCLEOTIDE SEQUENCE [LARGE SCALE GENOMIC DNA]</scope>
    <source>
        <strain evidence="2 3">ZX</strain>
    </source>
</reference>
<dbReference type="Gene3D" id="3.20.20.150">
    <property type="entry name" value="Divalent-metal-dependent TIM barrel enzymes"/>
    <property type="match status" value="1"/>
</dbReference>
<evidence type="ECO:0000313" key="2">
    <source>
        <dbReference type="EMBL" id="TZG25857.1"/>
    </source>
</evidence>
<sequence length="269" mass="28617">MRISISNIAWDPPEDEAIAEVLRAHGVAHIDIAPGKYFPDPTQASDAAVADVRGAWADRGVTLYGMQSLLFGTQGYNLFGDDGRMLDRLKRIGGLAGRLGISFLTFGSPKNRDRGDLSDAEVEAQATAFFRALGDSYADSGVVLCLEPNPVAYACNFMTTTTETAAMVRLVDHHAVRMQLDVGALALNGEAPEDLIAANADIIGHVHASEPQLVAIGEAGSEHDRAAAALRVHRPDKIVTIEMAAIAGPQRDRVDRSIARTIAAYGDAA</sequence>
<proteinExistence type="predicted"/>
<dbReference type="RefSeq" id="WP_149522663.1">
    <property type="nucleotide sequence ID" value="NZ_VTOU01000003.1"/>
</dbReference>
<protein>
    <submittedName>
        <fullName evidence="2">TIM barrel protein</fullName>
    </submittedName>
</protein>
<dbReference type="InterPro" id="IPR050312">
    <property type="entry name" value="IolE/XylAMocC-like"/>
</dbReference>
<dbReference type="PANTHER" id="PTHR12110:SF21">
    <property type="entry name" value="XYLOSE ISOMERASE-LIKE TIM BARREL DOMAIN-CONTAINING PROTEIN"/>
    <property type="match status" value="1"/>
</dbReference>
<comment type="caution">
    <text evidence="2">The sequence shown here is derived from an EMBL/GenBank/DDBJ whole genome shotgun (WGS) entry which is preliminary data.</text>
</comment>
<evidence type="ECO:0000259" key="1">
    <source>
        <dbReference type="Pfam" id="PF01261"/>
    </source>
</evidence>
<dbReference type="Proteomes" id="UP000322077">
    <property type="component" value="Unassembled WGS sequence"/>
</dbReference>
<dbReference type="EMBL" id="VTOU01000003">
    <property type="protein sequence ID" value="TZG25857.1"/>
    <property type="molecule type" value="Genomic_DNA"/>
</dbReference>
<dbReference type="Pfam" id="PF01261">
    <property type="entry name" value="AP_endonuc_2"/>
    <property type="match status" value="1"/>
</dbReference>
<accession>A0A5D9C3J3</accession>
<gene>
    <name evidence="2" type="ORF">FYJ91_12815</name>
</gene>
<dbReference type="InterPro" id="IPR036237">
    <property type="entry name" value="Xyl_isomerase-like_sf"/>
</dbReference>
<evidence type="ECO:0000313" key="3">
    <source>
        <dbReference type="Proteomes" id="UP000322077"/>
    </source>
</evidence>
<organism evidence="2 3">
    <name type="scientific">Sphingomonas montanisoli</name>
    <dbReference type="NCBI Taxonomy" id="2606412"/>
    <lineage>
        <taxon>Bacteria</taxon>
        <taxon>Pseudomonadati</taxon>
        <taxon>Pseudomonadota</taxon>
        <taxon>Alphaproteobacteria</taxon>
        <taxon>Sphingomonadales</taxon>
        <taxon>Sphingomonadaceae</taxon>
        <taxon>Sphingomonas</taxon>
    </lineage>
</organism>
<dbReference type="SUPFAM" id="SSF51658">
    <property type="entry name" value="Xylose isomerase-like"/>
    <property type="match status" value="1"/>
</dbReference>
<dbReference type="PANTHER" id="PTHR12110">
    <property type="entry name" value="HYDROXYPYRUVATE ISOMERASE"/>
    <property type="match status" value="1"/>
</dbReference>